<dbReference type="InterPro" id="IPR050218">
    <property type="entry name" value="LptD"/>
</dbReference>
<protein>
    <submittedName>
        <fullName evidence="4">OstA-like protein</fullName>
    </submittedName>
</protein>
<keyword evidence="1" id="KW-0472">Membrane</keyword>
<keyword evidence="1" id="KW-0998">Cell outer membrane</keyword>
<dbReference type="PANTHER" id="PTHR30189">
    <property type="entry name" value="LPS-ASSEMBLY PROTEIN"/>
    <property type="match status" value="1"/>
</dbReference>
<comment type="caution">
    <text evidence="4">The sequence shown here is derived from an EMBL/GenBank/DDBJ whole genome shotgun (WGS) entry which is preliminary data.</text>
</comment>
<evidence type="ECO:0000313" key="5">
    <source>
        <dbReference type="Proteomes" id="UP000798602"/>
    </source>
</evidence>
<dbReference type="EMBL" id="JAABLM010000009">
    <property type="protein sequence ID" value="NBL65350.1"/>
    <property type="molecule type" value="Genomic_DNA"/>
</dbReference>
<dbReference type="InterPro" id="IPR005653">
    <property type="entry name" value="OstA-like_N"/>
</dbReference>
<proteinExistence type="predicted"/>
<evidence type="ECO:0000256" key="1">
    <source>
        <dbReference type="ARBA" id="ARBA00023237"/>
    </source>
</evidence>
<keyword evidence="5" id="KW-1185">Reference proteome</keyword>
<accession>A0ABW9Z8Z9</accession>
<gene>
    <name evidence="4" type="ORF">GV828_09090</name>
</gene>
<evidence type="ECO:0000313" key="4">
    <source>
        <dbReference type="EMBL" id="NBL65350.1"/>
    </source>
</evidence>
<feature type="domain" description="Organic solvent tolerance-like N-terminal" evidence="3">
    <location>
        <begin position="2"/>
        <end position="152"/>
    </location>
</feature>
<evidence type="ECO:0000256" key="2">
    <source>
        <dbReference type="SAM" id="MobiDB-lite"/>
    </source>
</evidence>
<dbReference type="Gene3D" id="2.60.450.10">
    <property type="entry name" value="Lipopolysaccharide (LPS) transport protein A like domain"/>
    <property type="match status" value="3"/>
</dbReference>
<evidence type="ECO:0000259" key="3">
    <source>
        <dbReference type="Pfam" id="PF13100"/>
    </source>
</evidence>
<sequence>MENSDFVDIQQNDIPGAIRYRGNVRLLHDGVRMNCNTAYLFQKENYVLAFGDVKMNQGDTVFMDSKYAEYRGNTKFAFATGNVVMRDPKMTLTTDTINFDRRIQQAYYTTYGTIKDQENTLRSKSGRYYLDQKKFQFLTAVTITNPKYVIKSNHLDYYSNSGHSYLFGPSTISSKENFIYTEKGFYDTKKNFAHFVKNSYIKYNNRLIEGDSLYYDRNREFASATRRVRVTDSINKSIARGHYAEVYRNQDSLMMTGRAYTATLVEKDTLYMHGKKMLVTGKPENRVVRAFPNVRFYKIDLSGKCDSLHSSEKTGITKLIGRPVLWNGENQLTGDVMHLISNTQTEKLDSLKVLNNAFIASKDTLGNGYNQVKGVNLYGKFRDNKLYEVDLVKNTEKIYFAYDKGELAAIDKGVSSAIKLELEDNKINTITSFKNIQSDSYPEKELPENARKLRGFIWRGDEMITKMEDIFPPEEQLYHEKQEKAGAIDDAKKPVPMEPRKETLEYDKNNPSQNKTQ</sequence>
<reference evidence="5" key="1">
    <citation type="submission" date="2020-01" db="EMBL/GenBank/DDBJ databases">
        <title>Sphingomonas sp. strain CSW-10.</title>
        <authorList>
            <person name="Chen W.-M."/>
        </authorList>
    </citation>
    <scope>NUCLEOTIDE SEQUENCE [LARGE SCALE GENOMIC DNA]</scope>
    <source>
        <strain evidence="5">NST-5</strain>
    </source>
</reference>
<dbReference type="Pfam" id="PF13100">
    <property type="entry name" value="OstA_2"/>
    <property type="match status" value="1"/>
</dbReference>
<feature type="compositionally biased region" description="Basic and acidic residues" evidence="2">
    <location>
        <begin position="476"/>
        <end position="508"/>
    </location>
</feature>
<organism evidence="4 5">
    <name type="scientific">Flavobacterium ichthyis</name>
    <dbReference type="NCBI Taxonomy" id="2698827"/>
    <lineage>
        <taxon>Bacteria</taxon>
        <taxon>Pseudomonadati</taxon>
        <taxon>Bacteroidota</taxon>
        <taxon>Flavobacteriia</taxon>
        <taxon>Flavobacteriales</taxon>
        <taxon>Flavobacteriaceae</taxon>
        <taxon>Flavobacterium</taxon>
    </lineage>
</organism>
<feature type="region of interest" description="Disordered" evidence="2">
    <location>
        <begin position="474"/>
        <end position="517"/>
    </location>
</feature>
<dbReference type="PANTHER" id="PTHR30189:SF1">
    <property type="entry name" value="LPS-ASSEMBLY PROTEIN LPTD"/>
    <property type="match status" value="1"/>
</dbReference>
<dbReference type="RefSeq" id="WP_166537171.1">
    <property type="nucleotide sequence ID" value="NZ_JAABLM010000009.1"/>
</dbReference>
<name>A0ABW9Z8Z9_9FLAO</name>
<dbReference type="Proteomes" id="UP000798602">
    <property type="component" value="Unassembled WGS sequence"/>
</dbReference>